<evidence type="ECO:0000313" key="8">
    <source>
        <dbReference type="EMBL" id="ANU62361.1"/>
    </source>
</evidence>
<protein>
    <recommendedName>
        <fullName evidence="5">Exodeoxyribonuclease 7 large subunit</fullName>
        <ecNumber evidence="5">3.1.11.6</ecNumber>
    </recommendedName>
</protein>
<dbReference type="Proteomes" id="UP000186351">
    <property type="component" value="Chromosome"/>
</dbReference>
<keyword evidence="3 5" id="KW-0378">Hydrolase</keyword>
<proteinExistence type="inferred from homology"/>
<dbReference type="Pfam" id="PF13742">
    <property type="entry name" value="tRNA_anti_2"/>
    <property type="match status" value="1"/>
</dbReference>
<comment type="subcellular location">
    <subcellularLocation>
        <location evidence="5">Cytoplasm</location>
    </subcellularLocation>
</comment>
<evidence type="ECO:0000313" key="9">
    <source>
        <dbReference type="Proteomes" id="UP000186351"/>
    </source>
</evidence>
<keyword evidence="4 5" id="KW-0269">Exonuclease</keyword>
<dbReference type="GO" id="GO:0003676">
    <property type="term" value="F:nucleic acid binding"/>
    <property type="evidence" value="ECO:0007669"/>
    <property type="project" value="InterPro"/>
</dbReference>
<dbReference type="GO" id="GO:0006308">
    <property type="term" value="P:DNA catabolic process"/>
    <property type="evidence" value="ECO:0007669"/>
    <property type="project" value="UniProtKB-UniRule"/>
</dbReference>
<dbReference type="NCBIfam" id="TIGR00237">
    <property type="entry name" value="xseA"/>
    <property type="match status" value="1"/>
</dbReference>
<evidence type="ECO:0000256" key="4">
    <source>
        <dbReference type="ARBA" id="ARBA00022839"/>
    </source>
</evidence>
<evidence type="ECO:0000256" key="1">
    <source>
        <dbReference type="ARBA" id="ARBA00022490"/>
    </source>
</evidence>
<dbReference type="AlphaFoldDB" id="A0A1B1S6E2"/>
<name>A0A1B1S6E2_9BACT</name>
<dbReference type="EMBL" id="CP015402">
    <property type="protein sequence ID" value="ANU62361.1"/>
    <property type="molecule type" value="Genomic_DNA"/>
</dbReference>
<dbReference type="PANTHER" id="PTHR30008">
    <property type="entry name" value="EXODEOXYRIBONUCLEASE 7 LARGE SUBUNIT"/>
    <property type="match status" value="1"/>
</dbReference>
<dbReference type="InterPro" id="IPR025824">
    <property type="entry name" value="OB-fold_nuc-bd_dom"/>
</dbReference>
<reference evidence="9" key="1">
    <citation type="submission" date="2016-04" db="EMBL/GenBank/DDBJ databases">
        <title>Complete Genome Sequences of Twelve Strains of a Stable Defined Moderately Diverse Mouse Microbiota 2 (sDMDMm2).</title>
        <authorList>
            <person name="Uchimura Y."/>
            <person name="Wyss M."/>
            <person name="Brugiroux S."/>
            <person name="Limenitakis J.P."/>
            <person name="Stecher B."/>
            <person name="McCoy K.D."/>
            <person name="Macpherson A.J."/>
        </authorList>
    </citation>
    <scope>NUCLEOTIDE SEQUENCE [LARGE SCALE GENOMIC DNA]</scope>
    <source>
        <strain evidence="9">YL27</strain>
    </source>
</reference>
<gene>
    <name evidence="8" type="ORF">A4V02_00425</name>
</gene>
<dbReference type="InterPro" id="IPR003753">
    <property type="entry name" value="Exonuc_VII_L"/>
</dbReference>
<dbReference type="KEGG" id="pary:A4V02_00425"/>
<sequence length="452" mass="48609">MEPLTLLQLNQRIARLIVTPDTQNVWVTAELSDVAVRSGHCYMELLQKDPATGRTLAKARAAIWASAFPAIRSGFYAATGQDFVTGLKVMVRLSVSMHAVYGMSLVINAVNPDYTMGDLIRRRNEMIARLKSEGIFDMNRSLVPAEPTLRVAVISAPGAAGFGDFMNQLSASPLRLRFVTRLFPAIMQGERTARSVMEALATVEREQTDWDIVVIIRGGGATSDLLGFEDYDLAATVARFPLPVMVGIGHERDVTVLDYVACIRVKTPTAAAEWLLAKGKECIDRLDSLGRDIALAVSGYLGGCKEQLGAIEGRLPALPAAMLARASSRADRLALALQQLSSRATAPHVARIDRLTLALRQIASGITTPRRVNLEKYGATLAAASSATLSARRNRIEALAQLLDALSPEATLRRGYSITRVGGHAVTDPSQVVPGDVLHTTLAGGTVTSIVE</sequence>
<dbReference type="PANTHER" id="PTHR30008:SF0">
    <property type="entry name" value="EXODEOXYRIBONUCLEASE 7 LARGE SUBUNIT"/>
    <property type="match status" value="1"/>
</dbReference>
<dbReference type="GO" id="GO:0008855">
    <property type="term" value="F:exodeoxyribonuclease VII activity"/>
    <property type="evidence" value="ECO:0007669"/>
    <property type="project" value="UniProtKB-UniRule"/>
</dbReference>
<comment type="catalytic activity">
    <reaction evidence="5">
        <text>Exonucleolytic cleavage in either 5'- to 3'- or 3'- to 5'-direction to yield nucleoside 5'-phosphates.</text>
        <dbReference type="EC" id="3.1.11.6"/>
    </reaction>
</comment>
<dbReference type="GO" id="GO:0009318">
    <property type="term" value="C:exodeoxyribonuclease VII complex"/>
    <property type="evidence" value="ECO:0007669"/>
    <property type="project" value="UniProtKB-UniRule"/>
</dbReference>
<feature type="domain" description="OB-fold nucleic acid binding" evidence="7">
    <location>
        <begin position="5"/>
        <end position="110"/>
    </location>
</feature>
<comment type="similarity">
    <text evidence="5">Belongs to the XseA family.</text>
</comment>
<evidence type="ECO:0000256" key="5">
    <source>
        <dbReference type="RuleBase" id="RU004355"/>
    </source>
</evidence>
<accession>A0A1B1S6E2</accession>
<dbReference type="OrthoDB" id="9802795at2"/>
<evidence type="ECO:0000256" key="2">
    <source>
        <dbReference type="ARBA" id="ARBA00022722"/>
    </source>
</evidence>
<dbReference type="GO" id="GO:0005737">
    <property type="term" value="C:cytoplasm"/>
    <property type="evidence" value="ECO:0007669"/>
    <property type="project" value="UniProtKB-SubCell"/>
</dbReference>
<keyword evidence="9" id="KW-1185">Reference proteome</keyword>
<dbReference type="STRING" id="1796646.A4V02_00425"/>
<evidence type="ECO:0000259" key="6">
    <source>
        <dbReference type="Pfam" id="PF02601"/>
    </source>
</evidence>
<dbReference type="EC" id="3.1.11.6" evidence="5"/>
<keyword evidence="2 5" id="KW-0540">Nuclease</keyword>
<dbReference type="CDD" id="cd04489">
    <property type="entry name" value="ExoVII_LU_OBF"/>
    <property type="match status" value="1"/>
</dbReference>
<organism evidence="8 9">
    <name type="scientific">Muribaculum intestinale</name>
    <dbReference type="NCBI Taxonomy" id="1796646"/>
    <lineage>
        <taxon>Bacteria</taxon>
        <taxon>Pseudomonadati</taxon>
        <taxon>Bacteroidota</taxon>
        <taxon>Bacteroidia</taxon>
        <taxon>Bacteroidales</taxon>
        <taxon>Muribaculaceae</taxon>
        <taxon>Muribaculum</taxon>
    </lineage>
</organism>
<dbReference type="GeneID" id="65535301"/>
<dbReference type="RefSeq" id="WP_068959761.1">
    <property type="nucleotide sequence ID" value="NZ_CAJTAP010000016.1"/>
</dbReference>
<accession>A0A1Z2XFE1</accession>
<keyword evidence="1" id="KW-0963">Cytoplasm</keyword>
<dbReference type="InterPro" id="IPR020579">
    <property type="entry name" value="Exonuc_VII_lsu_C"/>
</dbReference>
<evidence type="ECO:0000256" key="3">
    <source>
        <dbReference type="ARBA" id="ARBA00022801"/>
    </source>
</evidence>
<feature type="domain" description="Exonuclease VII large subunit C-terminal" evidence="6">
    <location>
        <begin position="136"/>
        <end position="448"/>
    </location>
</feature>
<dbReference type="Pfam" id="PF02601">
    <property type="entry name" value="Exonuc_VII_L"/>
    <property type="match status" value="1"/>
</dbReference>
<evidence type="ECO:0000259" key="7">
    <source>
        <dbReference type="Pfam" id="PF13742"/>
    </source>
</evidence>